<evidence type="ECO:0000256" key="2">
    <source>
        <dbReference type="ARBA" id="ARBA00005661"/>
    </source>
</evidence>
<dbReference type="InterPro" id="IPR020479">
    <property type="entry name" value="HD_metazoa"/>
</dbReference>
<evidence type="ECO:0000256" key="6">
    <source>
        <dbReference type="ARBA" id="ARBA00023242"/>
    </source>
</evidence>
<evidence type="ECO:0000259" key="10">
    <source>
        <dbReference type="PROSITE" id="PS50071"/>
    </source>
</evidence>
<dbReference type="AlphaFoldDB" id="E4YHX1"/>
<evidence type="ECO:0000256" key="1">
    <source>
        <dbReference type="ARBA" id="ARBA00004123"/>
    </source>
</evidence>
<dbReference type="PROSITE" id="PS00027">
    <property type="entry name" value="HOMEOBOX_1"/>
    <property type="match status" value="1"/>
</dbReference>
<accession>E4YHX1</accession>
<dbReference type="SUPFAM" id="SSF46689">
    <property type="entry name" value="Homeodomain-like"/>
    <property type="match status" value="1"/>
</dbReference>
<keyword evidence="4 7" id="KW-0238">DNA-binding</keyword>
<evidence type="ECO:0000256" key="7">
    <source>
        <dbReference type="PROSITE-ProRule" id="PRU00108"/>
    </source>
</evidence>
<feature type="compositionally biased region" description="Polar residues" evidence="9">
    <location>
        <begin position="82"/>
        <end position="96"/>
    </location>
</feature>
<dbReference type="GO" id="GO:0000981">
    <property type="term" value="F:DNA-binding transcription factor activity, RNA polymerase II-specific"/>
    <property type="evidence" value="ECO:0007669"/>
    <property type="project" value="InterPro"/>
</dbReference>
<dbReference type="Proteomes" id="UP000011014">
    <property type="component" value="Unassembled WGS sequence"/>
</dbReference>
<dbReference type="GO" id="GO:0030154">
    <property type="term" value="P:cell differentiation"/>
    <property type="evidence" value="ECO:0007669"/>
    <property type="project" value="TreeGrafter"/>
</dbReference>
<dbReference type="GO" id="GO:0005634">
    <property type="term" value="C:nucleus"/>
    <property type="evidence" value="ECO:0007669"/>
    <property type="project" value="UniProtKB-SubCell"/>
</dbReference>
<feature type="region of interest" description="Disordered" evidence="9">
    <location>
        <begin position="64"/>
        <end position="98"/>
    </location>
</feature>
<dbReference type="PRINTS" id="PR00024">
    <property type="entry name" value="HOMEOBOX"/>
</dbReference>
<dbReference type="InterPro" id="IPR001356">
    <property type="entry name" value="HD"/>
</dbReference>
<name>E4YHX1_OIKDI</name>
<evidence type="ECO:0000256" key="8">
    <source>
        <dbReference type="RuleBase" id="RU000682"/>
    </source>
</evidence>
<sequence length="170" mass="19419">MQPSAQRRKRRVLFSQAQVFELERRFKQQKYLSAPEREALAQLINLTPTQVKIWFQNHRYKMKRSTKDKLPDGKDTSAGLDSPNSESESESGQTSCHRVPIEGASNSAQTVQFSADRDQEHELFQSALPNVQSSHGYHHGVSGRLSILLKYSNKHLEGNLMFVNQGVYRC</sequence>
<gene>
    <name evidence="11" type="ORF">GSOID_T00026883001</name>
</gene>
<proteinExistence type="inferred from homology"/>
<dbReference type="SMART" id="SM00389">
    <property type="entry name" value="HOX"/>
    <property type="match status" value="1"/>
</dbReference>
<evidence type="ECO:0000313" key="11">
    <source>
        <dbReference type="EMBL" id="CBY35091.1"/>
    </source>
</evidence>
<dbReference type="Pfam" id="PF00046">
    <property type="entry name" value="Homeodomain"/>
    <property type="match status" value="1"/>
</dbReference>
<keyword evidence="3" id="KW-0217">Developmental protein</keyword>
<evidence type="ECO:0000256" key="5">
    <source>
        <dbReference type="ARBA" id="ARBA00023155"/>
    </source>
</evidence>
<dbReference type="PANTHER" id="PTHR24340">
    <property type="entry name" value="HOMEOBOX PROTEIN NKX"/>
    <property type="match status" value="1"/>
</dbReference>
<organism evidence="11">
    <name type="scientific">Oikopleura dioica</name>
    <name type="common">Tunicate</name>
    <dbReference type="NCBI Taxonomy" id="34765"/>
    <lineage>
        <taxon>Eukaryota</taxon>
        <taxon>Metazoa</taxon>
        <taxon>Chordata</taxon>
        <taxon>Tunicata</taxon>
        <taxon>Appendicularia</taxon>
        <taxon>Copelata</taxon>
        <taxon>Oikopleuridae</taxon>
        <taxon>Oikopleura</taxon>
    </lineage>
</organism>
<feature type="DNA-binding region" description="Homeobox" evidence="7">
    <location>
        <begin position="7"/>
        <end position="66"/>
    </location>
</feature>
<dbReference type="PROSITE" id="PS50071">
    <property type="entry name" value="HOMEOBOX_2"/>
    <property type="match status" value="1"/>
</dbReference>
<comment type="subcellular location">
    <subcellularLocation>
        <location evidence="1 7 8">Nucleus</location>
    </subcellularLocation>
</comment>
<dbReference type="InterPro" id="IPR009057">
    <property type="entry name" value="Homeodomain-like_sf"/>
</dbReference>
<comment type="similarity">
    <text evidence="2">Belongs to the NK-2 homeobox family.</text>
</comment>
<dbReference type="GO" id="GO:0000978">
    <property type="term" value="F:RNA polymerase II cis-regulatory region sequence-specific DNA binding"/>
    <property type="evidence" value="ECO:0007669"/>
    <property type="project" value="TreeGrafter"/>
</dbReference>
<dbReference type="FunFam" id="1.10.10.60:FF:000101">
    <property type="entry name" value="NK2 homeobox 8"/>
    <property type="match status" value="1"/>
</dbReference>
<keyword evidence="5 7" id="KW-0371">Homeobox</keyword>
<dbReference type="EMBL" id="FN654584">
    <property type="protein sequence ID" value="CBY35091.1"/>
    <property type="molecule type" value="Genomic_DNA"/>
</dbReference>
<evidence type="ECO:0000256" key="9">
    <source>
        <dbReference type="SAM" id="MobiDB-lite"/>
    </source>
</evidence>
<feature type="compositionally biased region" description="Basic and acidic residues" evidence="9">
    <location>
        <begin position="65"/>
        <end position="75"/>
    </location>
</feature>
<dbReference type="PANTHER" id="PTHR24340:SF41">
    <property type="entry name" value="MUSCLE-SPECIFIC HOMEOBOX PROTEIN TINMAN-RELATED"/>
    <property type="match status" value="1"/>
</dbReference>
<evidence type="ECO:0000256" key="3">
    <source>
        <dbReference type="ARBA" id="ARBA00022473"/>
    </source>
</evidence>
<evidence type="ECO:0000256" key="4">
    <source>
        <dbReference type="ARBA" id="ARBA00023125"/>
    </source>
</evidence>
<dbReference type="CDD" id="cd00086">
    <property type="entry name" value="homeodomain"/>
    <property type="match status" value="1"/>
</dbReference>
<keyword evidence="6 7" id="KW-0539">Nucleus</keyword>
<feature type="domain" description="Homeobox" evidence="10">
    <location>
        <begin position="5"/>
        <end position="65"/>
    </location>
</feature>
<reference evidence="11" key="1">
    <citation type="journal article" date="2010" name="Science">
        <title>Plasticity of animal genome architecture unmasked by rapid evolution of a pelagic tunicate.</title>
        <authorList>
            <person name="Denoeud F."/>
            <person name="Henriet S."/>
            <person name="Mungpakdee S."/>
            <person name="Aury J.M."/>
            <person name="Da Silva C."/>
            <person name="Brinkmann H."/>
            <person name="Mikhaleva J."/>
            <person name="Olsen L.C."/>
            <person name="Jubin C."/>
            <person name="Canestro C."/>
            <person name="Bouquet J.M."/>
            <person name="Danks G."/>
            <person name="Poulain J."/>
            <person name="Campsteijn C."/>
            <person name="Adamski M."/>
            <person name="Cross I."/>
            <person name="Yadetie F."/>
            <person name="Muffato M."/>
            <person name="Louis A."/>
            <person name="Butcher S."/>
            <person name="Tsagkogeorga G."/>
            <person name="Konrad A."/>
            <person name="Singh S."/>
            <person name="Jensen M.F."/>
            <person name="Cong E.H."/>
            <person name="Eikeseth-Otteraa H."/>
            <person name="Noel B."/>
            <person name="Anthouard V."/>
            <person name="Porcel B.M."/>
            <person name="Kachouri-Lafond R."/>
            <person name="Nishino A."/>
            <person name="Ugolini M."/>
            <person name="Chourrout P."/>
            <person name="Nishida H."/>
            <person name="Aasland R."/>
            <person name="Huzurbazar S."/>
            <person name="Westhof E."/>
            <person name="Delsuc F."/>
            <person name="Lehrach H."/>
            <person name="Reinhardt R."/>
            <person name="Weissenbach J."/>
            <person name="Roy S.W."/>
            <person name="Artiguenave F."/>
            <person name="Postlethwait J.H."/>
            <person name="Manak J.R."/>
            <person name="Thompson E.M."/>
            <person name="Jaillon O."/>
            <person name="Du Pasquier L."/>
            <person name="Boudinot P."/>
            <person name="Liberles D.A."/>
            <person name="Volff J.N."/>
            <person name="Philippe H."/>
            <person name="Lenhard B."/>
            <person name="Roest Crollius H."/>
            <person name="Wincker P."/>
            <person name="Chourrout D."/>
        </authorList>
    </citation>
    <scope>NUCLEOTIDE SEQUENCE [LARGE SCALE GENOMIC DNA]</scope>
</reference>
<protein>
    <recommendedName>
        <fullName evidence="10">Homeobox domain-containing protein</fullName>
    </recommendedName>
</protein>
<dbReference type="InterPro" id="IPR017970">
    <property type="entry name" value="Homeobox_CS"/>
</dbReference>
<dbReference type="InterPro" id="IPR050394">
    <property type="entry name" value="Homeobox_NK-like"/>
</dbReference>
<dbReference type="Gene3D" id="1.10.10.60">
    <property type="entry name" value="Homeodomain-like"/>
    <property type="match status" value="1"/>
</dbReference>